<dbReference type="Proteomes" id="UP000274756">
    <property type="component" value="Unassembled WGS sequence"/>
</dbReference>
<feature type="domain" description="Lysine-specific demethylase-like" evidence="1">
    <location>
        <begin position="3"/>
        <end position="247"/>
    </location>
</feature>
<dbReference type="InterPro" id="IPR013637">
    <property type="entry name" value="Lys_sp_deMease-like_dom"/>
</dbReference>
<evidence type="ECO:0000313" key="2">
    <source>
        <dbReference type="EMBL" id="VDN53210.1"/>
    </source>
</evidence>
<reference evidence="5" key="1">
    <citation type="submission" date="2017-02" db="UniProtKB">
        <authorList>
            <consortium name="WormBaseParasite"/>
        </authorList>
    </citation>
    <scope>IDENTIFICATION</scope>
</reference>
<evidence type="ECO:0000259" key="1">
    <source>
        <dbReference type="Pfam" id="PF08429"/>
    </source>
</evidence>
<dbReference type="EMBL" id="UYYG01000111">
    <property type="protein sequence ID" value="VDN53210.1"/>
    <property type="molecule type" value="Genomic_DNA"/>
</dbReference>
<proteinExistence type="predicted"/>
<evidence type="ECO:0000313" key="3">
    <source>
        <dbReference type="Proteomes" id="UP000038040"/>
    </source>
</evidence>
<sequence>MRQHAKKRLCDVQSLIKLATIKSYPPCAILVTALSAIKECERVAGIVVSLTTRSKESKRWDIFERRSENIGLIESLMKNLPCIDDDLQKVVDVRLCIRNYMDLSMNWKQRCTKILSDVSAINECSHSLIDPLSELIDEAHNLNLSLPEVLNLEKILKQCQWFLRSKKLLNWNHGEKKEENDRKEIIDYFKEECRWKLQNLMSFVDEGSTIMENNLAMQEVINALKLMVKLGYENEFAAEKFLSDKANEGIGYEKANEQWLLLEQTDWMTEKNIDCFRKEMVLAKKIRDMLYYYRESGTCTLRDLRNLVLDCSGSLFIRGTTIHDDVIGLYNGVNLFRENICQIFVNEPSYYSVFDIVSGRSDLPSIIDGTSSPLRLLYNYSTDEHWSKINNFITAEQLHNHGVISFL</sequence>
<dbReference type="AlphaFoldDB" id="A0A0N4UNL4"/>
<evidence type="ECO:0000313" key="5">
    <source>
        <dbReference type="WBParaSite" id="DME_0000949701-mRNA-1"/>
    </source>
</evidence>
<evidence type="ECO:0000313" key="4">
    <source>
        <dbReference type="Proteomes" id="UP000274756"/>
    </source>
</evidence>
<name>A0A0N4UNL4_DRAME</name>
<dbReference type="STRING" id="318479.A0A0N4UNL4"/>
<dbReference type="WBParaSite" id="DME_0000949701-mRNA-1">
    <property type="protein sequence ID" value="DME_0000949701-mRNA-1"/>
    <property type="gene ID" value="DME_0000949701"/>
</dbReference>
<dbReference type="Pfam" id="PF08429">
    <property type="entry name" value="PLU-1"/>
    <property type="match status" value="1"/>
</dbReference>
<dbReference type="Proteomes" id="UP000038040">
    <property type="component" value="Unplaced"/>
</dbReference>
<keyword evidence="4" id="KW-1185">Reference proteome</keyword>
<reference evidence="2 4" key="2">
    <citation type="submission" date="2018-11" db="EMBL/GenBank/DDBJ databases">
        <authorList>
            <consortium name="Pathogen Informatics"/>
        </authorList>
    </citation>
    <scope>NUCLEOTIDE SEQUENCE [LARGE SCALE GENOMIC DNA]</scope>
</reference>
<organism evidence="3 5">
    <name type="scientific">Dracunculus medinensis</name>
    <name type="common">Guinea worm</name>
    <dbReference type="NCBI Taxonomy" id="318479"/>
    <lineage>
        <taxon>Eukaryota</taxon>
        <taxon>Metazoa</taxon>
        <taxon>Ecdysozoa</taxon>
        <taxon>Nematoda</taxon>
        <taxon>Chromadorea</taxon>
        <taxon>Rhabditida</taxon>
        <taxon>Spirurina</taxon>
        <taxon>Dracunculoidea</taxon>
        <taxon>Dracunculidae</taxon>
        <taxon>Dracunculus</taxon>
    </lineage>
</organism>
<protein>
    <submittedName>
        <fullName evidence="5">PLU-1 domain-containing protein</fullName>
    </submittedName>
</protein>
<gene>
    <name evidence="2" type="ORF">DME_LOCUS3183</name>
</gene>
<accession>A0A0N4UNL4</accession>